<evidence type="ECO:0000313" key="3">
    <source>
        <dbReference type="Proteomes" id="UP000604046"/>
    </source>
</evidence>
<protein>
    <submittedName>
        <fullName evidence="2">Uncharacterized protein</fullName>
    </submittedName>
</protein>
<name>A0A812RGV7_9DINO</name>
<proteinExistence type="predicted"/>
<dbReference type="AlphaFoldDB" id="A0A812RGV7"/>
<dbReference type="Proteomes" id="UP000604046">
    <property type="component" value="Unassembled WGS sequence"/>
</dbReference>
<feature type="region of interest" description="Disordered" evidence="1">
    <location>
        <begin position="163"/>
        <end position="182"/>
    </location>
</feature>
<comment type="caution">
    <text evidence="2">The sequence shown here is derived from an EMBL/GenBank/DDBJ whole genome shotgun (WGS) entry which is preliminary data.</text>
</comment>
<feature type="region of interest" description="Disordered" evidence="1">
    <location>
        <begin position="60"/>
        <end position="90"/>
    </location>
</feature>
<keyword evidence="3" id="KW-1185">Reference proteome</keyword>
<dbReference type="EMBL" id="CAJNDS010002341">
    <property type="protein sequence ID" value="CAE7441486.1"/>
    <property type="molecule type" value="Genomic_DNA"/>
</dbReference>
<organism evidence="2 3">
    <name type="scientific">Symbiodinium natans</name>
    <dbReference type="NCBI Taxonomy" id="878477"/>
    <lineage>
        <taxon>Eukaryota</taxon>
        <taxon>Sar</taxon>
        <taxon>Alveolata</taxon>
        <taxon>Dinophyceae</taxon>
        <taxon>Suessiales</taxon>
        <taxon>Symbiodiniaceae</taxon>
        <taxon>Symbiodinium</taxon>
    </lineage>
</organism>
<accession>A0A812RGV7</accession>
<sequence length="326" mass="36306">MAWDLEPDAIGLDRFKPWDKFTKFREPSEETSSITPVTAPVTALVDELDAREFRDLRARRKGESRVESRGPLEKPRFQRTEPAREPELSERSLRTLVREACVSLRRPMSEADKLVARLHKEWLETPKQLLSLGSEGWARLALPVGLESELQRRLGLALERAREDKDALKSPARKQTKERTERVDLQEALRRQCGDAWASHLLSALGLQHRDTVDANSLQSALRVLGVPVFSTQAIDSVIRRAAKGAEARGPPKADAVVAAIHGPLRGGRAQEASNVFFDLGGDIHGTLAIQTLRKRMAALELPAVKASPFRILLNGSCLDTRAEKD</sequence>
<gene>
    <name evidence="2" type="ORF">SNAT2548_LOCUS24002</name>
</gene>
<evidence type="ECO:0000256" key="1">
    <source>
        <dbReference type="SAM" id="MobiDB-lite"/>
    </source>
</evidence>
<evidence type="ECO:0000313" key="2">
    <source>
        <dbReference type="EMBL" id="CAE7441486.1"/>
    </source>
</evidence>
<reference evidence="2" key="1">
    <citation type="submission" date="2021-02" db="EMBL/GenBank/DDBJ databases">
        <authorList>
            <person name="Dougan E. K."/>
            <person name="Rhodes N."/>
            <person name="Thang M."/>
            <person name="Chan C."/>
        </authorList>
    </citation>
    <scope>NUCLEOTIDE SEQUENCE</scope>
</reference>